<protein>
    <submittedName>
        <fullName evidence="3">DUF5709 domain-containing protein</fullName>
    </submittedName>
</protein>
<dbReference type="EMBL" id="CP101988">
    <property type="protein sequence ID" value="UUI74793.1"/>
    <property type="molecule type" value="Genomic_DNA"/>
</dbReference>
<feature type="region of interest" description="Disordered" evidence="1">
    <location>
        <begin position="135"/>
        <end position="166"/>
    </location>
</feature>
<dbReference type="InterPro" id="IPR043763">
    <property type="entry name" value="DUF5709"/>
</dbReference>
<name>A0ABY5KYN0_9CELL</name>
<feature type="compositionally biased region" description="Basic and acidic residues" evidence="1">
    <location>
        <begin position="62"/>
        <end position="73"/>
    </location>
</feature>
<evidence type="ECO:0000313" key="4">
    <source>
        <dbReference type="Proteomes" id="UP001316189"/>
    </source>
</evidence>
<gene>
    <name evidence="3" type="ORF">NP064_13515</name>
</gene>
<evidence type="ECO:0000259" key="2">
    <source>
        <dbReference type="Pfam" id="PF18970"/>
    </source>
</evidence>
<dbReference type="RefSeq" id="WP_227570332.1">
    <property type="nucleotide sequence ID" value="NZ_CP101988.1"/>
</dbReference>
<feature type="domain" description="DUF5709" evidence="2">
    <location>
        <begin position="91"/>
        <end position="136"/>
    </location>
</feature>
<dbReference type="Proteomes" id="UP001316189">
    <property type="component" value="Chromosome"/>
</dbReference>
<feature type="region of interest" description="Disordered" evidence="1">
    <location>
        <begin position="1"/>
        <end position="28"/>
    </location>
</feature>
<feature type="compositionally biased region" description="Acidic residues" evidence="1">
    <location>
        <begin position="136"/>
        <end position="146"/>
    </location>
</feature>
<organism evidence="3 4">
    <name type="scientific">Cellulomonas chengniuliangii</name>
    <dbReference type="NCBI Taxonomy" id="2968084"/>
    <lineage>
        <taxon>Bacteria</taxon>
        <taxon>Bacillati</taxon>
        <taxon>Actinomycetota</taxon>
        <taxon>Actinomycetes</taxon>
        <taxon>Micrococcales</taxon>
        <taxon>Cellulomonadaceae</taxon>
        <taxon>Cellulomonas</taxon>
    </lineage>
</organism>
<proteinExistence type="predicted"/>
<feature type="region of interest" description="Disordered" evidence="1">
    <location>
        <begin position="46"/>
        <end position="110"/>
    </location>
</feature>
<evidence type="ECO:0000256" key="1">
    <source>
        <dbReference type="SAM" id="MobiDB-lite"/>
    </source>
</evidence>
<dbReference type="Pfam" id="PF18970">
    <property type="entry name" value="DUF5709"/>
    <property type="match status" value="1"/>
</dbReference>
<reference evidence="3 4" key="1">
    <citation type="submission" date="2022-07" db="EMBL/GenBank/DDBJ databases">
        <title>Novel species in genus cellulomonas.</title>
        <authorList>
            <person name="Ye L."/>
        </authorList>
    </citation>
    <scope>NUCLEOTIDE SEQUENCE [LARGE SCALE GENOMIC DNA]</scope>
    <source>
        <strain evidence="4">zg-Y338</strain>
    </source>
</reference>
<feature type="compositionally biased region" description="Polar residues" evidence="1">
    <location>
        <begin position="156"/>
        <end position="166"/>
    </location>
</feature>
<evidence type="ECO:0000313" key="3">
    <source>
        <dbReference type="EMBL" id="UUI74793.1"/>
    </source>
</evidence>
<keyword evidence="4" id="KW-1185">Reference proteome</keyword>
<sequence>MSDETPATRPDPELVTEGDSNQLPKEDMLEARGVDELLDEAWYSAPERPSPVRFGETPWEQAHGEPLDRRLAEEEPEVWDSPGPPIDPARQPGRAGRLVEDGDAVEAGANDQFAIDEGVAGGAASAEEAAVYLIEEPVDLIDEPESPEPPGPAATSHDQAQTGNAP</sequence>
<accession>A0ABY5KYN0</accession>